<reference evidence="2 3" key="1">
    <citation type="journal article" date="2010" name="Stand. Genomic Sci.">
        <title>Complete genome sequence of Thermosphaera aggregans type strain (M11TL).</title>
        <authorList>
            <person name="Spring S."/>
            <person name="Rachel R."/>
            <person name="Lapidus A."/>
            <person name="Davenport K."/>
            <person name="Tice H."/>
            <person name="Copeland A."/>
            <person name="Cheng J.F."/>
            <person name="Lucas S."/>
            <person name="Chen F."/>
            <person name="Nolan M."/>
            <person name="Bruce D."/>
            <person name="Goodwin L."/>
            <person name="Pitluck S."/>
            <person name="Ivanova N."/>
            <person name="Mavromatis K."/>
            <person name="Ovchinnikova G."/>
            <person name="Pati A."/>
            <person name="Chen A."/>
            <person name="Palaniappan K."/>
            <person name="Land M."/>
            <person name="Hauser L."/>
            <person name="Chang Y.J."/>
            <person name="Jeffries C.C."/>
            <person name="Brettin T."/>
            <person name="Detter J.C."/>
            <person name="Tapia R."/>
            <person name="Han C."/>
            <person name="Heimerl T."/>
            <person name="Weikl F."/>
            <person name="Brambilla E."/>
            <person name="Goker M."/>
            <person name="Bristow J."/>
            <person name="Eisen J.A."/>
            <person name="Markowitz V."/>
            <person name="Hugenholtz P."/>
            <person name="Kyrpides N.C."/>
            <person name="Klenk H.P."/>
        </authorList>
    </citation>
    <scope>NUCLEOTIDE SEQUENCE [LARGE SCALE GENOMIC DNA]</scope>
    <source>
        <strain evidence="3">DSM 11486 / M11TL</strain>
    </source>
</reference>
<dbReference type="AlphaFoldDB" id="D5U333"/>
<organism evidence="2 3">
    <name type="scientific">Thermosphaera aggregans (strain DSM 11486 / M11TL)</name>
    <dbReference type="NCBI Taxonomy" id="633148"/>
    <lineage>
        <taxon>Archaea</taxon>
        <taxon>Thermoproteota</taxon>
        <taxon>Thermoprotei</taxon>
        <taxon>Desulfurococcales</taxon>
        <taxon>Desulfurococcaceae</taxon>
        <taxon>Thermosphaera</taxon>
    </lineage>
</organism>
<dbReference type="HOGENOM" id="CLU_119496_2_0_2"/>
<dbReference type="CDD" id="cd09874">
    <property type="entry name" value="PIN_MT3492-like"/>
    <property type="match status" value="1"/>
</dbReference>
<dbReference type="InterPro" id="IPR029060">
    <property type="entry name" value="PIN-like_dom_sf"/>
</dbReference>
<evidence type="ECO:0000313" key="3">
    <source>
        <dbReference type="Proteomes" id="UP000002376"/>
    </source>
</evidence>
<proteinExistence type="predicted"/>
<dbReference type="STRING" id="633148.Tagg_1269"/>
<feature type="domain" description="PIN" evidence="1">
    <location>
        <begin position="4"/>
        <end position="139"/>
    </location>
</feature>
<dbReference type="RefSeq" id="WP_013130126.1">
    <property type="nucleotide sequence ID" value="NC_014160.1"/>
</dbReference>
<dbReference type="eggNOG" id="arCOG00727">
    <property type="taxonomic scope" value="Archaea"/>
</dbReference>
<dbReference type="OrthoDB" id="275611at2157"/>
<dbReference type="GeneID" id="9166313"/>
<reference evidence="3" key="2">
    <citation type="journal article" date="2010" name="Stand. Genomic Sci.">
        <title>Complete genome sequence of Thermosphaera aggregans type strain (M11TLT).</title>
        <authorList>
            <person name="Spring S."/>
            <person name="Rachel R."/>
            <person name="Lapidus A."/>
            <person name="Davenport K."/>
            <person name="Tice H."/>
            <person name="Copeland A."/>
            <person name="Cheng J.-F."/>
            <person name="Lucas S."/>
            <person name="Chen F."/>
            <person name="Nolan M."/>
            <person name="Bruce D."/>
            <person name="Goodwin L."/>
            <person name="Pitluck S."/>
            <person name="Ivanova N."/>
            <person name="Mavromatis K."/>
            <person name="Ovchinnikova G."/>
            <person name="Pati A."/>
            <person name="Chen A."/>
            <person name="Palaniappan K."/>
            <person name="Land M."/>
            <person name="Hauser L."/>
            <person name="Chang Y.-J."/>
            <person name="Jeffries C.C."/>
            <person name="Brettin T."/>
            <person name="Detter J.C."/>
            <person name="Tapia R."/>
            <person name="Han C."/>
            <person name="Heimerl T."/>
            <person name="Weikl F."/>
            <person name="Brambilla E."/>
            <person name="Goker M."/>
            <person name="Bristow J."/>
            <person name="Eisen J.A."/>
            <person name="Markowitz V."/>
            <person name="Hugenholtz P."/>
            <person name="Kyrpides N.C."/>
            <person name="Klenk H.-P."/>
        </authorList>
    </citation>
    <scope>NUCLEOTIDE SEQUENCE [LARGE SCALE GENOMIC DNA]</scope>
    <source>
        <strain evidence="3">DSM 11486 / M11TL</strain>
    </source>
</reference>
<keyword evidence="3" id="KW-1185">Reference proteome</keyword>
<gene>
    <name evidence="2" type="ordered locus">Tagg_1269</name>
</gene>
<name>D5U333_THEAM</name>
<dbReference type="Proteomes" id="UP000002376">
    <property type="component" value="Chromosome"/>
</dbReference>
<dbReference type="EMBL" id="CP001939">
    <property type="protein sequence ID" value="ADG91533.1"/>
    <property type="molecule type" value="Genomic_DNA"/>
</dbReference>
<protein>
    <submittedName>
        <fullName evidence="2">Nucleic acid-binding protein contains PIN domain</fullName>
    </submittedName>
</protein>
<dbReference type="KEGG" id="tag:Tagg_1269"/>
<reference key="3">
    <citation type="submission" date="2010-02" db="EMBL/GenBank/DDBJ databases">
        <title>Complete genome sequence of Thermosphaera aggregans type strain (M11TL).</title>
        <authorList>
            <consortium name="US DOE Joint Genome Institute (JGI-PGF)"/>
            <person name="Spring S."/>
            <person name="Lapidus A."/>
            <person name="Munk C."/>
            <person name="Schroeder M."/>
            <person name="Glavina Del Rio T."/>
            <person name="Tice H."/>
            <person name="Copeland A."/>
            <person name="Cheng J.-F."/>
            <person name="Lucas S."/>
            <person name="Chen F."/>
            <person name="Nolan M."/>
            <person name="Bruce D."/>
            <person name="Goodwin L."/>
            <person name="Pitluck S."/>
            <person name="Ivanova N."/>
            <person name="Mavromatis K."/>
            <person name="Ovchinnikova G."/>
            <person name="Pati A."/>
            <person name="Chen A."/>
            <person name="Palaniappan K."/>
            <person name="Land M."/>
            <person name="Hauser L."/>
            <person name="Chang Y.-J."/>
            <person name="Jeffries C.C."/>
            <person name="Brettin T."/>
            <person name="Detter J.C."/>
            <person name="Tapia R."/>
            <person name="Han C."/>
            <person name="Chain P."/>
            <person name="Heimerl T."/>
            <person name="Weik F."/>
            <person name="Goker M."/>
            <person name="Rachel R."/>
            <person name="Bristow J."/>
            <person name="Eisen J.A."/>
            <person name="Markowitz V."/>
            <person name="Hugenholtz P."/>
            <person name="Kyrpides N.C."/>
            <person name="Klenk H.-P."/>
        </authorList>
    </citation>
    <scope>NUCLEOTIDE SEQUENCE</scope>
    <source>
        <strain>DSM 11486</strain>
    </source>
</reference>
<dbReference type="Gene3D" id="3.40.50.1010">
    <property type="entry name" value="5'-nuclease"/>
    <property type="match status" value="1"/>
</dbReference>
<dbReference type="Pfam" id="PF01850">
    <property type="entry name" value="PIN"/>
    <property type="match status" value="1"/>
</dbReference>
<accession>D5U333</accession>
<evidence type="ECO:0000313" key="2">
    <source>
        <dbReference type="EMBL" id="ADG91533.1"/>
    </source>
</evidence>
<dbReference type="InterPro" id="IPR002716">
    <property type="entry name" value="PIN_dom"/>
</dbReference>
<sequence length="149" mass="17015">MKTIYLDTSAIVKRYIQEEGSDVVASAYSNAWRGEAKISFSLWNIGEVLGVLDRYYRRGWLTEEDFKLARGEFIGETLRMLKLRILRIVPVKPSIVVESWRLVEKYHVYQADAIQVASSREVSAEEFYTGDKTLCAIAELEGLKQVCLG</sequence>
<dbReference type="SUPFAM" id="SSF88723">
    <property type="entry name" value="PIN domain-like"/>
    <property type="match status" value="1"/>
</dbReference>
<evidence type="ECO:0000259" key="1">
    <source>
        <dbReference type="Pfam" id="PF01850"/>
    </source>
</evidence>